<dbReference type="KEGG" id="nbg:DV706_03195"/>
<evidence type="ECO:0000313" key="2">
    <source>
        <dbReference type="EMBL" id="QCC53573.1"/>
    </source>
</evidence>
<name>A0A4D6HI68_9EURY</name>
<dbReference type="Proteomes" id="UP000296822">
    <property type="component" value="Chromosome"/>
</dbReference>
<gene>
    <name evidence="2" type="ORF">DV706_03195</name>
</gene>
<sequence>MSKTTRDRLSPVDDTTEWPLTYKKRHGTYHTRCADTDYEPVSTTVLMAVSSVVGTEPDDLESLSACVDPDALNAIVVNWYEDGSRASDGSITFPFNECLVTVHADGEVVIDPDHSDGGGRRVHL</sequence>
<dbReference type="InterPro" id="IPR040624">
    <property type="entry name" value="HalOD1"/>
</dbReference>
<accession>A0A4D6HI68</accession>
<organism evidence="2 3">
    <name type="scientific">Natronorubrum bangense</name>
    <dbReference type="NCBI Taxonomy" id="61858"/>
    <lineage>
        <taxon>Archaea</taxon>
        <taxon>Methanobacteriati</taxon>
        <taxon>Methanobacteriota</taxon>
        <taxon>Stenosarchaea group</taxon>
        <taxon>Halobacteria</taxon>
        <taxon>Halobacteriales</taxon>
        <taxon>Natrialbaceae</taxon>
        <taxon>Natronorubrum</taxon>
    </lineage>
</organism>
<reference evidence="2 3" key="1">
    <citation type="journal article" date="2019" name="Nat. Commun.">
        <title>A new type of DNA phosphorothioation-based antiviral system in archaea.</title>
        <authorList>
            <person name="Xiong L."/>
            <person name="Liu S."/>
            <person name="Chen S."/>
            <person name="Xiao Y."/>
            <person name="Zhu B."/>
            <person name="Gao Y."/>
            <person name="Zhang Y."/>
            <person name="Chen B."/>
            <person name="Luo J."/>
            <person name="Deng Z."/>
            <person name="Chen X."/>
            <person name="Wang L."/>
            <person name="Chen S."/>
        </authorList>
    </citation>
    <scope>NUCLEOTIDE SEQUENCE [LARGE SCALE GENOMIC DNA]</scope>
    <source>
        <strain evidence="2 3">JCM 10635</strain>
    </source>
</reference>
<proteinExistence type="predicted"/>
<feature type="domain" description="Halobacterial output" evidence="1">
    <location>
        <begin position="37"/>
        <end position="112"/>
    </location>
</feature>
<evidence type="ECO:0000259" key="1">
    <source>
        <dbReference type="Pfam" id="PF18545"/>
    </source>
</evidence>
<dbReference type="Pfam" id="PF18545">
    <property type="entry name" value="HalOD1"/>
    <property type="match status" value="1"/>
</dbReference>
<dbReference type="AlphaFoldDB" id="A0A4D6HI68"/>
<evidence type="ECO:0000313" key="3">
    <source>
        <dbReference type="Proteomes" id="UP000296822"/>
    </source>
</evidence>
<dbReference type="RefSeq" id="WP_006066590.1">
    <property type="nucleotide sequence ID" value="NZ_CP031305.1"/>
</dbReference>
<protein>
    <recommendedName>
        <fullName evidence="1">Halobacterial output domain-containing protein</fullName>
    </recommendedName>
</protein>
<dbReference type="GeneID" id="39850237"/>
<dbReference type="EMBL" id="CP031305">
    <property type="protein sequence ID" value="QCC53573.1"/>
    <property type="molecule type" value="Genomic_DNA"/>
</dbReference>